<dbReference type="PANTHER" id="PTHR44068">
    <property type="entry name" value="ZGC:194242"/>
    <property type="match status" value="1"/>
</dbReference>
<dbReference type="InterPro" id="IPR020027">
    <property type="entry name" value="Pseudamin_synth-assoc_MeTrfase"/>
</dbReference>
<proteinExistence type="predicted"/>
<evidence type="ECO:0000313" key="4">
    <source>
        <dbReference type="Proteomes" id="UP001300012"/>
    </source>
</evidence>
<dbReference type="InterPro" id="IPR050447">
    <property type="entry name" value="Erg6_SMT_methyltransf"/>
</dbReference>
<keyword evidence="4" id="KW-1185">Reference proteome</keyword>
<dbReference type="Gene3D" id="3.40.50.150">
    <property type="entry name" value="Vaccinia Virus protein VP39"/>
    <property type="match status" value="1"/>
</dbReference>
<evidence type="ECO:0000259" key="2">
    <source>
        <dbReference type="Pfam" id="PF08241"/>
    </source>
</evidence>
<dbReference type="GO" id="GO:0032259">
    <property type="term" value="P:methylation"/>
    <property type="evidence" value="ECO:0007669"/>
    <property type="project" value="UniProtKB-KW"/>
</dbReference>
<comment type="caution">
    <text evidence="3">The sequence shown here is derived from an EMBL/GenBank/DDBJ whole genome shotgun (WGS) entry which is preliminary data.</text>
</comment>
<dbReference type="GO" id="GO:0008168">
    <property type="term" value="F:methyltransferase activity"/>
    <property type="evidence" value="ECO:0007669"/>
    <property type="project" value="UniProtKB-KW"/>
</dbReference>
<dbReference type="PANTHER" id="PTHR44068:SF11">
    <property type="entry name" value="GERANYL DIPHOSPHATE 2-C-METHYLTRANSFERASE"/>
    <property type="match status" value="1"/>
</dbReference>
<name>A0ABT1YGP9_9BACL</name>
<dbReference type="InterPro" id="IPR013216">
    <property type="entry name" value="Methyltransf_11"/>
</dbReference>
<organism evidence="3 4">
    <name type="scientific">Paenibacillus radicis</name>
    <name type="common">ex Xue et al. 2023</name>
    <dbReference type="NCBI Taxonomy" id="2972489"/>
    <lineage>
        <taxon>Bacteria</taxon>
        <taxon>Bacillati</taxon>
        <taxon>Bacillota</taxon>
        <taxon>Bacilli</taxon>
        <taxon>Bacillales</taxon>
        <taxon>Paenibacillaceae</taxon>
        <taxon>Paenibacillus</taxon>
    </lineage>
</organism>
<evidence type="ECO:0000313" key="3">
    <source>
        <dbReference type="EMBL" id="MCR8632374.1"/>
    </source>
</evidence>
<keyword evidence="1" id="KW-0808">Transferase</keyword>
<dbReference type="Proteomes" id="UP001300012">
    <property type="component" value="Unassembled WGS sequence"/>
</dbReference>
<dbReference type="EMBL" id="JANQBD010000009">
    <property type="protein sequence ID" value="MCR8632374.1"/>
    <property type="molecule type" value="Genomic_DNA"/>
</dbReference>
<keyword evidence="3" id="KW-0489">Methyltransferase</keyword>
<sequence length="213" mass="25218">MVTEQMEFWQGKFGQEYTERSTFTPKEIDLLYVEQYGISRTDMNKSFLDSQSINRILEVGCNTGNQLLHLQSNGYEHLYGIELQSYAVEKSKGLSQRINIIQGSAFDIPYKDSYFDLVYTCGVLIHVAPDDINKALQEIYRTSKRYIWGFEYYSGEYEEINYRGHEGKLWRTNFVDLYLKLFPDLKLIKEQKYPYLTKEKHVDQMFLLEKPQS</sequence>
<dbReference type="NCBIfam" id="TIGR03587">
    <property type="entry name" value="Pse_Me-ase"/>
    <property type="match status" value="1"/>
</dbReference>
<dbReference type="SUPFAM" id="SSF53335">
    <property type="entry name" value="S-adenosyl-L-methionine-dependent methyltransferases"/>
    <property type="match status" value="1"/>
</dbReference>
<dbReference type="Pfam" id="PF08241">
    <property type="entry name" value="Methyltransf_11"/>
    <property type="match status" value="1"/>
</dbReference>
<reference evidence="3 4" key="1">
    <citation type="submission" date="2022-08" db="EMBL/GenBank/DDBJ databases">
        <title>Paenibacillus endoradicis sp. nov., Paenibacillus radicibacter sp. nov and Paenibacillus pararadicis sp. nov., three cold-adapted plant growth-promoting bacteria isolated from root of Larix gmelinii in Great Khingan.</title>
        <authorList>
            <person name="Xue H."/>
        </authorList>
    </citation>
    <scope>NUCLEOTIDE SEQUENCE [LARGE SCALE GENOMIC DNA]</scope>
    <source>
        <strain evidence="3 4">N5-1-1-5</strain>
    </source>
</reference>
<dbReference type="CDD" id="cd02440">
    <property type="entry name" value="AdoMet_MTases"/>
    <property type="match status" value="1"/>
</dbReference>
<dbReference type="InterPro" id="IPR029063">
    <property type="entry name" value="SAM-dependent_MTases_sf"/>
</dbReference>
<evidence type="ECO:0000256" key="1">
    <source>
        <dbReference type="ARBA" id="ARBA00022679"/>
    </source>
</evidence>
<dbReference type="RefSeq" id="WP_258213960.1">
    <property type="nucleotide sequence ID" value="NZ_JANQBD010000009.1"/>
</dbReference>
<feature type="domain" description="Methyltransferase type 11" evidence="2">
    <location>
        <begin position="57"/>
        <end position="144"/>
    </location>
</feature>
<gene>
    <name evidence="3" type="ORF">NV381_14295</name>
</gene>
<accession>A0ABT1YGP9</accession>
<protein>
    <submittedName>
        <fullName evidence="3">Methyltransferase domain-containing protein</fullName>
    </submittedName>
</protein>